<dbReference type="EnsemblMetazoa" id="AALFPA23_020819.R30744">
    <property type="protein sequence ID" value="AALFPA23_020819.P30744"/>
    <property type="gene ID" value="AALFPA23_020819"/>
</dbReference>
<feature type="region of interest" description="Disordered" evidence="1">
    <location>
        <begin position="597"/>
        <end position="652"/>
    </location>
</feature>
<feature type="compositionally biased region" description="Polar residues" evidence="1">
    <location>
        <begin position="486"/>
        <end position="510"/>
    </location>
</feature>
<protein>
    <recommendedName>
        <fullName evidence="4">VWFC domain-containing protein</fullName>
    </recommendedName>
</protein>
<feature type="region of interest" description="Disordered" evidence="1">
    <location>
        <begin position="249"/>
        <end position="274"/>
    </location>
</feature>
<feature type="compositionally biased region" description="Polar residues" evidence="1">
    <location>
        <begin position="254"/>
        <end position="264"/>
    </location>
</feature>
<evidence type="ECO:0008006" key="4">
    <source>
        <dbReference type="Google" id="ProtNLM"/>
    </source>
</evidence>
<dbReference type="RefSeq" id="XP_029725765.1">
    <property type="nucleotide sequence ID" value="XM_029869905.2"/>
</dbReference>
<dbReference type="GeneID" id="109420166"/>
<feature type="region of interest" description="Disordered" evidence="1">
    <location>
        <begin position="354"/>
        <end position="420"/>
    </location>
</feature>
<evidence type="ECO:0000313" key="2">
    <source>
        <dbReference type="EnsemblMetazoa" id="AALFPA23_020819.P30742"/>
    </source>
</evidence>
<feature type="compositionally biased region" description="Acidic residues" evidence="1">
    <location>
        <begin position="366"/>
        <end position="392"/>
    </location>
</feature>
<sequence>MSSRTMELRIVPVIQFVTIVAALKLGAVSCVPMKYEIGGYRNSVDLDAEQTEARYDQGMLSDIMNDERPPSELQKAESCVADNFKYDHGQKIQRYDPCEICLCIDGEIFCWWKQCDVPAQPMLDDDGDDDRPLGAIGDVQLATTSSSQLTTYNASSSTTTTTTPSVDPSKPSAGELTNVATASPQPVTSAAAAAALPYPDQPDSSQQQQQQLNVRTVQHPPQSPPENIPQNILSFPQSPPIMMMYRPGLLGGKNASSSGASTTSERNKHGGPLKKVKPLHLAANGAGGGGGKKSYRKSKGGKGYVINYGRIEGGLEDGGGRTRVLAVTERIPQLSADGMRVLNDGERGFVPAVGGFGAGWRHDDKNESDDDDGDDDEDDDGDEDDEDDDESNEAVGQRSNVNAGANSDEGFGGYGFGMIKEPEDDKQQHYIITSSGHVEMFDDNSMEATENAFGMNRLPSVQQQLGSTSTTTIPPLALVLGGTLDDSPNQSATSSSVRRQDNGGSDSNQGGPIAPLIVMTTNVTQHSNYSVRFSPDAAGGSPPLTQYAPQLLSPSAVQQSAGSVIDVLNSTTTTTTTTMVDGTDYLDDNQTELIYPAIPGLSSSSSSSSSSGSSGGSSSYASRRTGEGDGQQVHMTTTSTTTNSATAETRKTPEQHCVVMGVPYKVGAVLKQETGNCLHCVCMQGPDSDPVPRVTCTPLNCPPLILPDILDGAGF</sequence>
<reference evidence="2" key="2">
    <citation type="submission" date="2025-05" db="UniProtKB">
        <authorList>
            <consortium name="EnsemblMetazoa"/>
        </authorList>
    </citation>
    <scope>IDENTIFICATION</scope>
    <source>
        <strain evidence="2">Foshan</strain>
    </source>
</reference>
<reference evidence="3" key="1">
    <citation type="journal article" date="2015" name="Proc. Natl. Acad. Sci. U.S.A.">
        <title>Genome sequence of the Asian Tiger mosquito, Aedes albopictus, reveals insights into its biology, genetics, and evolution.</title>
        <authorList>
            <person name="Chen X.G."/>
            <person name="Jiang X."/>
            <person name="Gu J."/>
            <person name="Xu M."/>
            <person name="Wu Y."/>
            <person name="Deng Y."/>
            <person name="Zhang C."/>
            <person name="Bonizzoni M."/>
            <person name="Dermauw W."/>
            <person name="Vontas J."/>
            <person name="Armbruster P."/>
            <person name="Huang X."/>
            <person name="Yang Y."/>
            <person name="Zhang H."/>
            <person name="He W."/>
            <person name="Peng H."/>
            <person name="Liu Y."/>
            <person name="Wu K."/>
            <person name="Chen J."/>
            <person name="Lirakis M."/>
            <person name="Topalis P."/>
            <person name="Van Leeuwen T."/>
            <person name="Hall A.B."/>
            <person name="Jiang X."/>
            <person name="Thorpe C."/>
            <person name="Mueller R.L."/>
            <person name="Sun C."/>
            <person name="Waterhouse R.M."/>
            <person name="Yan G."/>
            <person name="Tu Z.J."/>
            <person name="Fang X."/>
            <person name="James A.A."/>
        </authorList>
    </citation>
    <scope>NUCLEOTIDE SEQUENCE [LARGE SCALE GENOMIC DNA]</scope>
    <source>
        <strain evidence="3">Foshan</strain>
    </source>
</reference>
<dbReference type="EnsemblMetazoa" id="AALFPA23_020819.R30742">
    <property type="protein sequence ID" value="AALFPA23_020819.P30742"/>
    <property type="gene ID" value="AALFPA23_020819"/>
</dbReference>
<name>A0ABM1ZQZ2_AEDAL</name>
<organism evidence="2 3">
    <name type="scientific">Aedes albopictus</name>
    <name type="common">Asian tiger mosquito</name>
    <name type="synonym">Stegomyia albopicta</name>
    <dbReference type="NCBI Taxonomy" id="7160"/>
    <lineage>
        <taxon>Eukaryota</taxon>
        <taxon>Metazoa</taxon>
        <taxon>Ecdysozoa</taxon>
        <taxon>Arthropoda</taxon>
        <taxon>Hexapoda</taxon>
        <taxon>Insecta</taxon>
        <taxon>Pterygota</taxon>
        <taxon>Neoptera</taxon>
        <taxon>Endopterygota</taxon>
        <taxon>Diptera</taxon>
        <taxon>Nematocera</taxon>
        <taxon>Culicoidea</taxon>
        <taxon>Culicidae</taxon>
        <taxon>Culicinae</taxon>
        <taxon>Aedini</taxon>
        <taxon>Aedes</taxon>
        <taxon>Stegomyia</taxon>
    </lineage>
</organism>
<dbReference type="RefSeq" id="XP_062709733.1">
    <property type="nucleotide sequence ID" value="XM_062853749.1"/>
</dbReference>
<feature type="compositionally biased region" description="Low complexity" evidence="1">
    <location>
        <begin position="145"/>
        <end position="172"/>
    </location>
</feature>
<feature type="compositionally biased region" description="Low complexity" evidence="1">
    <location>
        <begin position="636"/>
        <end position="647"/>
    </location>
</feature>
<feature type="compositionally biased region" description="Low complexity" evidence="1">
    <location>
        <begin position="197"/>
        <end position="211"/>
    </location>
</feature>
<feature type="region of interest" description="Disordered" evidence="1">
    <location>
        <begin position="145"/>
        <end position="177"/>
    </location>
</feature>
<dbReference type="RefSeq" id="XP_029725764.1">
    <property type="nucleotide sequence ID" value="XM_029869904.2"/>
</dbReference>
<feature type="region of interest" description="Disordered" evidence="1">
    <location>
        <begin position="197"/>
        <end position="230"/>
    </location>
</feature>
<dbReference type="Proteomes" id="UP000069940">
    <property type="component" value="Unassembled WGS sequence"/>
</dbReference>
<feature type="compositionally biased region" description="Low complexity" evidence="1">
    <location>
        <begin position="602"/>
        <end position="619"/>
    </location>
</feature>
<keyword evidence="3" id="KW-1185">Reference proteome</keyword>
<dbReference type="EnsemblMetazoa" id="AALFPA23_020819.R30743">
    <property type="protein sequence ID" value="AALFPA23_020819.P30743"/>
    <property type="gene ID" value="AALFPA23_020819"/>
</dbReference>
<evidence type="ECO:0000256" key="1">
    <source>
        <dbReference type="SAM" id="MobiDB-lite"/>
    </source>
</evidence>
<evidence type="ECO:0000313" key="3">
    <source>
        <dbReference type="Proteomes" id="UP000069940"/>
    </source>
</evidence>
<proteinExistence type="predicted"/>
<accession>A0ABM1ZQZ2</accession>
<feature type="region of interest" description="Disordered" evidence="1">
    <location>
        <begin position="478"/>
        <end position="514"/>
    </location>
</feature>
<dbReference type="SUPFAM" id="SSF57603">
    <property type="entry name" value="FnI-like domain"/>
    <property type="match status" value="2"/>
</dbReference>